<dbReference type="EMBL" id="LR134492">
    <property type="protein sequence ID" value="VEI72704.1"/>
    <property type="molecule type" value="Genomic_DNA"/>
</dbReference>
<dbReference type="Gene3D" id="3.40.50.720">
    <property type="entry name" value="NAD(P)-binding Rossmann-like Domain"/>
    <property type="match status" value="1"/>
</dbReference>
<dbReference type="Pfam" id="PF00106">
    <property type="entry name" value="adh_short"/>
    <property type="match status" value="1"/>
</dbReference>
<name>A0A448SYB4_SERFO</name>
<sequence length="239" mass="25070">MKNTILICGYGPGISHAVARRFGKAGHPVALIARNVQRLTEAVAELTAEGIQVQAFPADLSDVKAIRRAVTDVREAMGPIGILHWNVFLDIEGDLLSTPPEDLGKSFDLRVVGYITAVQESMDDLAASKGTVLVTSGVMALDDPQINAFAVDYAAIAISGAAQRKATHILAHTLAPHDIHVGEVIVNGFVEGTPGGSGKSNTVSPTDIAEQFWALHTARQVCSVIIGKAVPIAEAGIHG</sequence>
<dbReference type="AlphaFoldDB" id="A0A448SYB4"/>
<reference evidence="1 2" key="1">
    <citation type="submission" date="2018-12" db="EMBL/GenBank/DDBJ databases">
        <authorList>
            <consortium name="Pathogen Informatics"/>
        </authorList>
    </citation>
    <scope>NUCLEOTIDE SEQUENCE [LARGE SCALE GENOMIC DNA]</scope>
    <source>
        <strain evidence="1 2">NCTC13193</strain>
    </source>
</reference>
<protein>
    <submittedName>
        <fullName evidence="1">2,3-dihydro-2,3-dihydroxybenzoate dehydrogenase</fullName>
        <ecNumber evidence="1">1.3.1.28</ecNumber>
    </submittedName>
</protein>
<dbReference type="GO" id="GO:0008667">
    <property type="term" value="F:2,3-dihydro-2,3-dihydroxybenzoate dehydrogenase activity"/>
    <property type="evidence" value="ECO:0007669"/>
    <property type="project" value="UniProtKB-EC"/>
</dbReference>
<proteinExistence type="predicted"/>
<accession>A0A448SYB4</accession>
<dbReference type="RefSeq" id="WP_141132535.1">
    <property type="nucleotide sequence ID" value="NZ_CAMISF010000007.1"/>
</dbReference>
<dbReference type="PANTHER" id="PTHR43431:SF1">
    <property type="entry name" value="OS08G0476300 PROTEIN"/>
    <property type="match status" value="1"/>
</dbReference>
<dbReference type="Proteomes" id="UP000270487">
    <property type="component" value="Chromosome"/>
</dbReference>
<organism evidence="1 2">
    <name type="scientific">Serratia fonticola</name>
    <dbReference type="NCBI Taxonomy" id="47917"/>
    <lineage>
        <taxon>Bacteria</taxon>
        <taxon>Pseudomonadati</taxon>
        <taxon>Pseudomonadota</taxon>
        <taxon>Gammaproteobacteria</taxon>
        <taxon>Enterobacterales</taxon>
        <taxon>Yersiniaceae</taxon>
        <taxon>Serratia</taxon>
    </lineage>
</organism>
<dbReference type="EC" id="1.3.1.28" evidence="1"/>
<dbReference type="SUPFAM" id="SSF51735">
    <property type="entry name" value="NAD(P)-binding Rossmann-fold domains"/>
    <property type="match status" value="1"/>
</dbReference>
<gene>
    <name evidence="1" type="primary">dhbA_2</name>
    <name evidence="1" type="ORF">NCTC13193_03779</name>
</gene>
<evidence type="ECO:0000313" key="1">
    <source>
        <dbReference type="EMBL" id="VEI72704.1"/>
    </source>
</evidence>
<dbReference type="InterPro" id="IPR002347">
    <property type="entry name" value="SDR_fam"/>
</dbReference>
<evidence type="ECO:0000313" key="2">
    <source>
        <dbReference type="Proteomes" id="UP000270487"/>
    </source>
</evidence>
<dbReference type="PANTHER" id="PTHR43431">
    <property type="entry name" value="OXIDOREDUCTASE, SHORT CHAIN DEHYDROGENASE/REDUCTASE FAMILY (AFU_ORTHOLOGUE AFUA_5G14000)"/>
    <property type="match status" value="1"/>
</dbReference>
<dbReference type="InterPro" id="IPR036291">
    <property type="entry name" value="NAD(P)-bd_dom_sf"/>
</dbReference>
<keyword evidence="1" id="KW-0560">Oxidoreductase</keyword>